<name>A0A371E8C6_MUCPR</name>
<keyword evidence="3 7" id="KW-0732">Signal</keyword>
<dbReference type="InterPro" id="IPR045265">
    <property type="entry name" value="AIR12_DOMON"/>
</dbReference>
<dbReference type="PROSITE" id="PS50836">
    <property type="entry name" value="DOMON"/>
    <property type="match status" value="1"/>
</dbReference>
<evidence type="ECO:0000256" key="3">
    <source>
        <dbReference type="ARBA" id="ARBA00022729"/>
    </source>
</evidence>
<evidence type="ECO:0000256" key="4">
    <source>
        <dbReference type="ARBA" id="ARBA00022982"/>
    </source>
</evidence>
<keyword evidence="5 6" id="KW-0472">Membrane</keyword>
<evidence type="ECO:0000256" key="7">
    <source>
        <dbReference type="SAM" id="SignalP"/>
    </source>
</evidence>
<dbReference type="InterPro" id="IPR017214">
    <property type="entry name" value="UCP037471"/>
</dbReference>
<feature type="non-terminal residue" evidence="9">
    <location>
        <position position="1"/>
    </location>
</feature>
<feature type="signal peptide" evidence="7">
    <location>
        <begin position="1"/>
        <end position="24"/>
    </location>
</feature>
<evidence type="ECO:0000256" key="5">
    <source>
        <dbReference type="ARBA" id="ARBA00023136"/>
    </source>
</evidence>
<proteinExistence type="predicted"/>
<evidence type="ECO:0000256" key="1">
    <source>
        <dbReference type="ARBA" id="ARBA00004370"/>
    </source>
</evidence>
<organism evidence="9 10">
    <name type="scientific">Mucuna pruriens</name>
    <name type="common">Velvet bean</name>
    <name type="synonym">Dolichos pruriens</name>
    <dbReference type="NCBI Taxonomy" id="157652"/>
    <lineage>
        <taxon>Eukaryota</taxon>
        <taxon>Viridiplantae</taxon>
        <taxon>Streptophyta</taxon>
        <taxon>Embryophyta</taxon>
        <taxon>Tracheophyta</taxon>
        <taxon>Spermatophyta</taxon>
        <taxon>Magnoliopsida</taxon>
        <taxon>eudicotyledons</taxon>
        <taxon>Gunneridae</taxon>
        <taxon>Pentapetalae</taxon>
        <taxon>rosids</taxon>
        <taxon>fabids</taxon>
        <taxon>Fabales</taxon>
        <taxon>Fabaceae</taxon>
        <taxon>Papilionoideae</taxon>
        <taxon>50 kb inversion clade</taxon>
        <taxon>NPAAA clade</taxon>
        <taxon>indigoferoid/millettioid clade</taxon>
        <taxon>Phaseoleae</taxon>
        <taxon>Mucuna</taxon>
    </lineage>
</organism>
<gene>
    <name evidence="9" type="ORF">CR513_59390</name>
</gene>
<keyword evidence="6" id="KW-1133">Transmembrane helix</keyword>
<dbReference type="OrthoDB" id="2419613at2759"/>
<dbReference type="InterPro" id="IPR005018">
    <property type="entry name" value="DOMON_domain"/>
</dbReference>
<feature type="chain" id="PRO_5016836534" evidence="7">
    <location>
        <begin position="25"/>
        <end position="328"/>
    </location>
</feature>
<dbReference type="AlphaFoldDB" id="A0A371E8C6"/>
<dbReference type="CDD" id="cd09629">
    <property type="entry name" value="DOMON_CIL1_like"/>
    <property type="match status" value="1"/>
</dbReference>
<reference evidence="9" key="1">
    <citation type="submission" date="2018-05" db="EMBL/GenBank/DDBJ databases">
        <title>Draft genome of Mucuna pruriens seed.</title>
        <authorList>
            <person name="Nnadi N.E."/>
            <person name="Vos R."/>
            <person name="Hasami M.H."/>
            <person name="Devisetty U.K."/>
            <person name="Aguiy J.C."/>
        </authorList>
    </citation>
    <scope>NUCLEOTIDE SEQUENCE [LARGE SCALE GENOMIC DNA]</scope>
    <source>
        <strain evidence="9">JCA_2017</strain>
    </source>
</reference>
<evidence type="ECO:0000256" key="2">
    <source>
        <dbReference type="ARBA" id="ARBA00022448"/>
    </source>
</evidence>
<evidence type="ECO:0000259" key="8">
    <source>
        <dbReference type="PROSITE" id="PS50836"/>
    </source>
</evidence>
<dbReference type="STRING" id="157652.A0A371E8C6"/>
<feature type="non-terminal residue" evidence="9">
    <location>
        <position position="328"/>
    </location>
</feature>
<evidence type="ECO:0000313" key="10">
    <source>
        <dbReference type="Proteomes" id="UP000257109"/>
    </source>
</evidence>
<keyword evidence="2" id="KW-0813">Transport</keyword>
<evidence type="ECO:0000313" key="9">
    <source>
        <dbReference type="EMBL" id="RDX62294.1"/>
    </source>
</evidence>
<keyword evidence="4" id="KW-0249">Electron transport</keyword>
<keyword evidence="6" id="KW-0812">Transmembrane</keyword>
<dbReference type="GO" id="GO:0016020">
    <property type="term" value="C:membrane"/>
    <property type="evidence" value="ECO:0007669"/>
    <property type="project" value="UniProtKB-SubCell"/>
</dbReference>
<comment type="caution">
    <text evidence="9">The sequence shown here is derived from an EMBL/GenBank/DDBJ whole genome shotgun (WGS) entry which is preliminary data.</text>
</comment>
<comment type="subcellular location">
    <subcellularLocation>
        <location evidence="1">Membrane</location>
    </subcellularLocation>
</comment>
<sequence>MASTQNPLLMLLTFFTAIIVPVAPQPCNSYTFPNNMNYAACRDLPVLESSLHWNYDPSLGAVNVAFTKANVKDSSWVAWAINPTSKGMVGSQAFVALHKSNGSIKAYTSSITTYATTLQESNLTFSVYNVSASYTNGSMIIFATFQLPANKTLVNHVWQEGLVSNDSTLKAHSFSQPNLQSFGTLDFLSRKVSEHSGNVNSQATLRNVRKLDFILSRSTNLSHIESFTNLDCTTSSWNFEYHKLGNTNVDLLHPVCQSLAFLISIVGLNTGLYIENHYGVLHSNVLNFSTFKGLCDYNHIFGHNIVMILEVITWIGVSNKKRVMKSKE</sequence>
<feature type="domain" description="DOMON" evidence="8">
    <location>
        <begin position="47"/>
        <end position="161"/>
    </location>
</feature>
<evidence type="ECO:0000256" key="6">
    <source>
        <dbReference type="SAM" id="Phobius"/>
    </source>
</evidence>
<dbReference type="PANTHER" id="PTHR23130">
    <property type="entry name" value="CYTOCHROME B561 AND DOMON DOMAIN-CONTAINING PROTEIN"/>
    <property type="match status" value="1"/>
</dbReference>
<accession>A0A371E8C6</accession>
<dbReference type="Proteomes" id="UP000257109">
    <property type="component" value="Unassembled WGS sequence"/>
</dbReference>
<dbReference type="Pfam" id="PF04526">
    <property type="entry name" value="DUF568"/>
    <property type="match status" value="1"/>
</dbReference>
<feature type="transmembrane region" description="Helical" evidence="6">
    <location>
        <begin position="300"/>
        <end position="317"/>
    </location>
</feature>
<keyword evidence="10" id="KW-1185">Reference proteome</keyword>
<protein>
    <submittedName>
        <fullName evidence="9">Cytochrome b561 and DOMON domain-containing protein</fullName>
    </submittedName>
</protein>
<dbReference type="PANTHER" id="PTHR23130:SF212">
    <property type="entry name" value="AUXIN-RESPONSIVE FAMILY PROTEIN"/>
    <property type="match status" value="1"/>
</dbReference>
<dbReference type="EMBL" id="QJKJ01015579">
    <property type="protein sequence ID" value="RDX62294.1"/>
    <property type="molecule type" value="Genomic_DNA"/>
</dbReference>
<dbReference type="PIRSF" id="PIRSF037471">
    <property type="entry name" value="UCP037471"/>
    <property type="match status" value="1"/>
</dbReference>